<protein>
    <submittedName>
        <fullName evidence="1">Uncharacterized protein</fullName>
    </submittedName>
</protein>
<gene>
    <name evidence="1" type="ORF">MILVUS5_LOCUS32850</name>
</gene>
<keyword evidence="2" id="KW-1185">Reference proteome</keyword>
<name>A0ACB0LJ39_TRIPR</name>
<sequence length="75" mass="8470">MAKIPSEFPLFLDVGGQDILSDVQDVNLLLNDLNNHDPNKLVELIKEDYAHLDFGANVNAKQVIYDPMIAFFNTH</sequence>
<accession>A0ACB0LJ39</accession>
<evidence type="ECO:0000313" key="2">
    <source>
        <dbReference type="Proteomes" id="UP001177021"/>
    </source>
</evidence>
<organism evidence="1 2">
    <name type="scientific">Trifolium pratense</name>
    <name type="common">Red clover</name>
    <dbReference type="NCBI Taxonomy" id="57577"/>
    <lineage>
        <taxon>Eukaryota</taxon>
        <taxon>Viridiplantae</taxon>
        <taxon>Streptophyta</taxon>
        <taxon>Embryophyta</taxon>
        <taxon>Tracheophyta</taxon>
        <taxon>Spermatophyta</taxon>
        <taxon>Magnoliopsida</taxon>
        <taxon>eudicotyledons</taxon>
        <taxon>Gunneridae</taxon>
        <taxon>Pentapetalae</taxon>
        <taxon>rosids</taxon>
        <taxon>fabids</taxon>
        <taxon>Fabales</taxon>
        <taxon>Fabaceae</taxon>
        <taxon>Papilionoideae</taxon>
        <taxon>50 kb inversion clade</taxon>
        <taxon>NPAAA clade</taxon>
        <taxon>Hologalegina</taxon>
        <taxon>IRL clade</taxon>
        <taxon>Trifolieae</taxon>
        <taxon>Trifolium</taxon>
    </lineage>
</organism>
<proteinExistence type="predicted"/>
<dbReference type="Proteomes" id="UP001177021">
    <property type="component" value="Unassembled WGS sequence"/>
</dbReference>
<reference evidence="1" key="1">
    <citation type="submission" date="2023-10" db="EMBL/GenBank/DDBJ databases">
        <authorList>
            <person name="Rodriguez Cubillos JULIANA M."/>
            <person name="De Vega J."/>
        </authorList>
    </citation>
    <scope>NUCLEOTIDE SEQUENCE</scope>
</reference>
<dbReference type="EMBL" id="CASHSV030000513">
    <property type="protein sequence ID" value="CAJ2668472.1"/>
    <property type="molecule type" value="Genomic_DNA"/>
</dbReference>
<evidence type="ECO:0000313" key="1">
    <source>
        <dbReference type="EMBL" id="CAJ2668472.1"/>
    </source>
</evidence>
<comment type="caution">
    <text evidence="1">The sequence shown here is derived from an EMBL/GenBank/DDBJ whole genome shotgun (WGS) entry which is preliminary data.</text>
</comment>